<comment type="caution">
    <text evidence="1">The sequence shown here is derived from an EMBL/GenBank/DDBJ whole genome shotgun (WGS) entry which is preliminary data.</text>
</comment>
<protein>
    <submittedName>
        <fullName evidence="1">D-arabinose 1-dehydrogenase-like Zn-dependent alcohol dehydrogenase</fullName>
    </submittedName>
</protein>
<accession>A0A7W5TTD3</accession>
<reference evidence="1 2" key="1">
    <citation type="submission" date="2020-08" db="EMBL/GenBank/DDBJ databases">
        <title>Sequencing the genomes of 1000 actinobacteria strains.</title>
        <authorList>
            <person name="Klenk H.-P."/>
        </authorList>
    </citation>
    <scope>NUCLEOTIDE SEQUENCE [LARGE SCALE GENOMIC DNA]</scope>
    <source>
        <strain evidence="1 2">DSM 28238</strain>
    </source>
</reference>
<sequence length="45" mass="4740">MRAVVVDAVRGIPEVREVADPAPPADGVVVEVRATGLCGSDWHGW</sequence>
<gene>
    <name evidence="1" type="ORF">FHX47_001937</name>
</gene>
<evidence type="ECO:0000313" key="2">
    <source>
        <dbReference type="Proteomes" id="UP000547528"/>
    </source>
</evidence>
<dbReference type="Proteomes" id="UP000547528">
    <property type="component" value="Unassembled WGS sequence"/>
</dbReference>
<dbReference type="AlphaFoldDB" id="A0A7W5TTD3"/>
<dbReference type="InterPro" id="IPR011032">
    <property type="entry name" value="GroES-like_sf"/>
</dbReference>
<dbReference type="Gene3D" id="3.90.180.10">
    <property type="entry name" value="Medium-chain alcohol dehydrogenases, catalytic domain"/>
    <property type="match status" value="1"/>
</dbReference>
<keyword evidence="2" id="KW-1185">Reference proteome</keyword>
<dbReference type="EMBL" id="JACIBT010000013">
    <property type="protein sequence ID" value="MBB3668307.1"/>
    <property type="molecule type" value="Genomic_DNA"/>
</dbReference>
<proteinExistence type="predicted"/>
<name>A0A7W5TTD3_9MICC</name>
<organism evidence="1 2">
    <name type="scientific">Garicola koreensis</name>
    <dbReference type="NCBI Taxonomy" id="1262554"/>
    <lineage>
        <taxon>Bacteria</taxon>
        <taxon>Bacillati</taxon>
        <taxon>Actinomycetota</taxon>
        <taxon>Actinomycetes</taxon>
        <taxon>Micrococcales</taxon>
        <taxon>Micrococcaceae</taxon>
        <taxon>Garicola</taxon>
    </lineage>
</organism>
<feature type="non-terminal residue" evidence="1">
    <location>
        <position position="45"/>
    </location>
</feature>
<dbReference type="SUPFAM" id="SSF50129">
    <property type="entry name" value="GroES-like"/>
    <property type="match status" value="1"/>
</dbReference>
<evidence type="ECO:0000313" key="1">
    <source>
        <dbReference type="EMBL" id="MBB3668307.1"/>
    </source>
</evidence>